<keyword evidence="17" id="KW-1185">Reference proteome</keyword>
<feature type="signal peptide" evidence="13">
    <location>
        <begin position="1"/>
        <end position="25"/>
    </location>
</feature>
<evidence type="ECO:0000256" key="10">
    <source>
        <dbReference type="ARBA" id="ARBA00023136"/>
    </source>
</evidence>
<evidence type="ECO:0000313" key="16">
    <source>
        <dbReference type="EMBL" id="CAG5118452.1"/>
    </source>
</evidence>
<dbReference type="Pfam" id="PF21174">
    <property type="entry name" value="Glce_b_sandwich"/>
    <property type="match status" value="1"/>
</dbReference>
<dbReference type="EC" id="5.1.3.17" evidence="6"/>
<evidence type="ECO:0000256" key="11">
    <source>
        <dbReference type="ARBA" id="ARBA00023235"/>
    </source>
</evidence>
<keyword evidence="8" id="KW-0735">Signal-anchor</keyword>
<comment type="subcellular location">
    <subcellularLocation>
        <location evidence="12">Endomembrane system</location>
        <topology evidence="12">Single-pass membrane protein</topology>
    </subcellularLocation>
    <subcellularLocation>
        <location evidence="2">Membrane</location>
        <topology evidence="2">Single-pass type II membrane protein</topology>
    </subcellularLocation>
</comment>
<protein>
    <recommendedName>
        <fullName evidence="6">heparosan-N-sulfate-glucuronate 5-epimerase</fullName>
        <ecNumber evidence="6">5.1.3.17</ecNumber>
    </recommendedName>
</protein>
<evidence type="ECO:0000259" key="15">
    <source>
        <dbReference type="Pfam" id="PF21174"/>
    </source>
</evidence>
<keyword evidence="11" id="KW-0413">Isomerase</keyword>
<evidence type="ECO:0000256" key="7">
    <source>
        <dbReference type="ARBA" id="ARBA00022692"/>
    </source>
</evidence>
<evidence type="ECO:0000256" key="3">
    <source>
        <dbReference type="ARBA" id="ARBA00004841"/>
    </source>
</evidence>
<evidence type="ECO:0000256" key="9">
    <source>
        <dbReference type="ARBA" id="ARBA00022989"/>
    </source>
</evidence>
<dbReference type="AlphaFoldDB" id="A0A8S3YSJ8"/>
<reference evidence="16" key="1">
    <citation type="submission" date="2021-04" db="EMBL/GenBank/DDBJ databases">
        <authorList>
            <consortium name="Molecular Ecology Group"/>
        </authorList>
    </citation>
    <scope>NUCLEOTIDE SEQUENCE</scope>
</reference>
<dbReference type="InterPro" id="IPR059154">
    <property type="entry name" value="Glce_b_sandwich"/>
</dbReference>
<evidence type="ECO:0000256" key="8">
    <source>
        <dbReference type="ARBA" id="ARBA00022968"/>
    </source>
</evidence>
<comment type="pathway">
    <text evidence="3">Glycan metabolism; heparin biosynthesis.</text>
</comment>
<gene>
    <name evidence="16" type="ORF">CUNI_LOCUS4010</name>
</gene>
<keyword evidence="10" id="KW-0472">Membrane</keyword>
<organism evidence="16 17">
    <name type="scientific">Candidula unifasciata</name>
    <dbReference type="NCBI Taxonomy" id="100452"/>
    <lineage>
        <taxon>Eukaryota</taxon>
        <taxon>Metazoa</taxon>
        <taxon>Spiralia</taxon>
        <taxon>Lophotrochozoa</taxon>
        <taxon>Mollusca</taxon>
        <taxon>Gastropoda</taxon>
        <taxon>Heterobranchia</taxon>
        <taxon>Euthyneura</taxon>
        <taxon>Panpulmonata</taxon>
        <taxon>Eupulmonata</taxon>
        <taxon>Stylommatophora</taxon>
        <taxon>Helicina</taxon>
        <taxon>Helicoidea</taxon>
        <taxon>Geomitridae</taxon>
        <taxon>Candidula</taxon>
    </lineage>
</organism>
<dbReference type="Proteomes" id="UP000678393">
    <property type="component" value="Unassembled WGS sequence"/>
</dbReference>
<feature type="domain" description="D-glucuronyl C5-epimerase beta-sandwich" evidence="15">
    <location>
        <begin position="235"/>
        <end position="357"/>
    </location>
</feature>
<dbReference type="GO" id="GO:0015012">
    <property type="term" value="P:heparan sulfate proteoglycan biosynthetic process"/>
    <property type="evidence" value="ECO:0007669"/>
    <property type="project" value="InterPro"/>
</dbReference>
<dbReference type="PANTHER" id="PTHR13174">
    <property type="entry name" value="D-GLUCURONYL C5-EPIMERASE"/>
    <property type="match status" value="1"/>
</dbReference>
<dbReference type="InterPro" id="IPR039721">
    <property type="entry name" value="C5-epimerase"/>
</dbReference>
<comment type="similarity">
    <text evidence="5">Belongs to the D-glucuronyl C5-epimerase family.</text>
</comment>
<comment type="catalytic activity">
    <reaction evidence="1">
        <text>[heparosan-N-sulfate](n) = [heparan-N-sulfate](n)</text>
        <dbReference type="Rhea" id="RHEA:20197"/>
        <dbReference type="Rhea" id="RHEA-COMP:9556"/>
        <dbReference type="Rhea" id="RHEA-COMP:9557"/>
        <dbReference type="ChEBI" id="CHEBI:58041"/>
        <dbReference type="ChEBI" id="CHEBI:58287"/>
        <dbReference type="EC" id="5.1.3.17"/>
    </reaction>
</comment>
<dbReference type="GO" id="GO:0047464">
    <property type="term" value="F:heparosan-N-sulfate-glucuronate 5-epimerase activity"/>
    <property type="evidence" value="ECO:0007669"/>
    <property type="project" value="UniProtKB-EC"/>
</dbReference>
<evidence type="ECO:0000256" key="5">
    <source>
        <dbReference type="ARBA" id="ARBA00005584"/>
    </source>
</evidence>
<dbReference type="InterPro" id="IPR010598">
    <property type="entry name" value="C5-epim_C"/>
</dbReference>
<evidence type="ECO:0000256" key="2">
    <source>
        <dbReference type="ARBA" id="ARBA00004606"/>
    </source>
</evidence>
<evidence type="ECO:0000256" key="12">
    <source>
        <dbReference type="ARBA" id="ARBA00037847"/>
    </source>
</evidence>
<feature type="domain" description="D-glucuronyl C5-epimerase C-terminal" evidence="14">
    <location>
        <begin position="385"/>
        <end position="574"/>
    </location>
</feature>
<proteinExistence type="inferred from homology"/>
<dbReference type="PANTHER" id="PTHR13174:SF3">
    <property type="entry name" value="D-GLUCURONYL C5-EPIMERASE"/>
    <property type="match status" value="1"/>
</dbReference>
<dbReference type="Pfam" id="PF06662">
    <property type="entry name" value="C5-epim_C"/>
    <property type="match status" value="1"/>
</dbReference>
<keyword evidence="7" id="KW-0812">Transmembrane</keyword>
<evidence type="ECO:0000256" key="6">
    <source>
        <dbReference type="ARBA" id="ARBA00012087"/>
    </source>
</evidence>
<evidence type="ECO:0000256" key="1">
    <source>
        <dbReference type="ARBA" id="ARBA00000434"/>
    </source>
</evidence>
<dbReference type="OrthoDB" id="5914444at2759"/>
<evidence type="ECO:0000256" key="4">
    <source>
        <dbReference type="ARBA" id="ARBA00005093"/>
    </source>
</evidence>
<evidence type="ECO:0000256" key="13">
    <source>
        <dbReference type="SAM" id="SignalP"/>
    </source>
</evidence>
<evidence type="ECO:0000259" key="14">
    <source>
        <dbReference type="Pfam" id="PF06662"/>
    </source>
</evidence>
<evidence type="ECO:0000313" key="17">
    <source>
        <dbReference type="Proteomes" id="UP000678393"/>
    </source>
</evidence>
<sequence>MRFNRAVKLVALVAILSCMVTICLWSTCGTRPYSVGAEENQANFVLTEYHKRGTNSISSSDQGQAEPRRVEEYHQIDCNINSETTIKCRREGPEVYIPFSFIKKYFEVYGEVEETDEYERLEFHHSNSIVHPPRATYSPDSMFMAFDHYNVEGRDRVKCVTASEGVPITVQWSKDGYHYPIQVAQYGLSHHAKHIVSGDPDQLVLEDGEEDSLDGWVMPDKKSQVKITAGDKNHNRVMEFLTSDSLLTKGITIAADEKGYKTFLLDVRFVTNGSITVVLETGAGDIKIHYVFSSVDIYFDGKSNIYYGMGERRSEWIHLARDLKCDLLKGLLIKLKMETIKKSYGLNRVVEIRLHGHGWVDNLTMSQSVHMDQFYDAANWLVRHQDERGGWPIMVARHLVVGVMELPPGWYSAMGQGQAMSVLVRAYLHSKQDKYLQAAINALRLFEVDSSQGGVRARFLGKLDWYEEYPTTPSSFVLNGFIYSLLGLYDLKLTAKGEGQAQAERIYNSGMKSLKTIIGLYDSGAGTFYDLRHVTTTLEPNRARWDYHTTHINQLLQLMIIDDDEIFKTTCQRWLGYLKGKRSRHN</sequence>
<dbReference type="GO" id="GO:0005794">
    <property type="term" value="C:Golgi apparatus"/>
    <property type="evidence" value="ECO:0007669"/>
    <property type="project" value="TreeGrafter"/>
</dbReference>
<comment type="pathway">
    <text evidence="4">Glycan metabolism; heparan sulfate biosynthesis.</text>
</comment>
<comment type="caution">
    <text evidence="16">The sequence shown here is derived from an EMBL/GenBank/DDBJ whole genome shotgun (WGS) entry which is preliminary data.</text>
</comment>
<keyword evidence="9" id="KW-1133">Transmembrane helix</keyword>
<feature type="chain" id="PRO_5035751401" description="heparosan-N-sulfate-glucuronate 5-epimerase" evidence="13">
    <location>
        <begin position="26"/>
        <end position="586"/>
    </location>
</feature>
<dbReference type="EMBL" id="CAJHNH020000557">
    <property type="protein sequence ID" value="CAG5118452.1"/>
    <property type="molecule type" value="Genomic_DNA"/>
</dbReference>
<keyword evidence="13" id="KW-0732">Signal</keyword>
<accession>A0A8S3YSJ8</accession>
<name>A0A8S3YSJ8_9EUPU</name>